<evidence type="ECO:0000313" key="4">
    <source>
        <dbReference type="Proteomes" id="UP000007264"/>
    </source>
</evidence>
<dbReference type="GeneID" id="17042675"/>
<dbReference type="RefSeq" id="XP_005649218.1">
    <property type="nucleotide sequence ID" value="XM_005649161.1"/>
</dbReference>
<sequence>MLAVQGLLSGTGWHYVPPQKRAHKLRKLRHKKSSDAQQKSGSSDPISWYVGDEDMEFFKERLEVPAGSGPWEHMMTKDFGTFTYEAWRRTLADGKTEYKSVTVAEDSTAEEFMDFYLDDHTRTKWDTMISEHESLEVGDGRQRCQVVRWVRTFPFSFLSKREYIIGRRMWRGPDGCLFGITKSIDHPRAPPARGIVRMDVFWSMWRSRTIPCPHGSGRPACETVLIHHEQFKIPENLARFAVRHGMSGFVKKMGPAVCEFVADRRKRIAPFEDDPEAFGASGVPNPPSPPSRSPSMGSTESLLDSAFETSSEPSTAPSSPSGGQRRERRPQWSGERERRGPLRRLQQVNAAVIAAGVAFALGRSTSRGRML</sequence>
<keyword evidence="4" id="KW-1185">Reference proteome</keyword>
<proteinExistence type="predicted"/>
<dbReference type="Pfam" id="PF01852">
    <property type="entry name" value="START"/>
    <property type="match status" value="1"/>
</dbReference>
<dbReference type="InterPro" id="IPR023393">
    <property type="entry name" value="START-like_dom_sf"/>
</dbReference>
<evidence type="ECO:0000259" key="2">
    <source>
        <dbReference type="PROSITE" id="PS50848"/>
    </source>
</evidence>
<protein>
    <submittedName>
        <fullName evidence="3">Bet v1-like protein</fullName>
    </submittedName>
</protein>
<dbReference type="InterPro" id="IPR002913">
    <property type="entry name" value="START_lipid-bd_dom"/>
</dbReference>
<gene>
    <name evidence="3" type="ORF">COCSUDRAFT_46903</name>
</gene>
<dbReference type="EMBL" id="AGSI01000005">
    <property type="protein sequence ID" value="EIE24674.1"/>
    <property type="molecule type" value="Genomic_DNA"/>
</dbReference>
<feature type="region of interest" description="Disordered" evidence="1">
    <location>
        <begin position="271"/>
        <end position="343"/>
    </location>
</feature>
<dbReference type="SUPFAM" id="SSF55961">
    <property type="entry name" value="Bet v1-like"/>
    <property type="match status" value="1"/>
</dbReference>
<dbReference type="Proteomes" id="UP000007264">
    <property type="component" value="Unassembled WGS sequence"/>
</dbReference>
<name>I0Z205_COCSC</name>
<dbReference type="GO" id="GO:0008289">
    <property type="term" value="F:lipid binding"/>
    <property type="evidence" value="ECO:0007669"/>
    <property type="project" value="InterPro"/>
</dbReference>
<dbReference type="PROSITE" id="PS50848">
    <property type="entry name" value="START"/>
    <property type="match status" value="1"/>
</dbReference>
<dbReference type="Gene3D" id="3.30.530.20">
    <property type="match status" value="1"/>
</dbReference>
<dbReference type="KEGG" id="csl:COCSUDRAFT_46903"/>
<dbReference type="GO" id="GO:0005737">
    <property type="term" value="C:cytoplasm"/>
    <property type="evidence" value="ECO:0007669"/>
    <property type="project" value="UniProtKB-ARBA"/>
</dbReference>
<feature type="compositionally biased region" description="Low complexity" evidence="1">
    <location>
        <begin position="308"/>
        <end position="321"/>
    </location>
</feature>
<accession>I0Z205</accession>
<dbReference type="PANTHER" id="PTHR19308">
    <property type="entry name" value="PHOSPHATIDYLCHOLINE TRANSFER PROTEIN"/>
    <property type="match status" value="1"/>
</dbReference>
<dbReference type="AlphaFoldDB" id="I0Z205"/>
<reference evidence="3 4" key="1">
    <citation type="journal article" date="2012" name="Genome Biol.">
        <title>The genome of the polar eukaryotic microalga coccomyxa subellipsoidea reveals traits of cold adaptation.</title>
        <authorList>
            <person name="Blanc G."/>
            <person name="Agarkova I."/>
            <person name="Grimwood J."/>
            <person name="Kuo A."/>
            <person name="Brueggeman A."/>
            <person name="Dunigan D."/>
            <person name="Gurnon J."/>
            <person name="Ladunga I."/>
            <person name="Lindquist E."/>
            <person name="Lucas S."/>
            <person name="Pangilinan J."/>
            <person name="Proschold T."/>
            <person name="Salamov A."/>
            <person name="Schmutz J."/>
            <person name="Weeks D."/>
            <person name="Yamada T."/>
            <person name="Claverie J.M."/>
            <person name="Grigoriev I."/>
            <person name="Van Etten J."/>
            <person name="Lomsadze A."/>
            <person name="Borodovsky M."/>
        </authorList>
    </citation>
    <scope>NUCLEOTIDE SEQUENCE [LARGE SCALE GENOMIC DNA]</scope>
    <source>
        <strain evidence="3 4">C-169</strain>
    </source>
</reference>
<dbReference type="OrthoDB" id="1295045at2759"/>
<organism evidence="3 4">
    <name type="scientific">Coccomyxa subellipsoidea (strain C-169)</name>
    <name type="common">Green microalga</name>
    <dbReference type="NCBI Taxonomy" id="574566"/>
    <lineage>
        <taxon>Eukaryota</taxon>
        <taxon>Viridiplantae</taxon>
        <taxon>Chlorophyta</taxon>
        <taxon>core chlorophytes</taxon>
        <taxon>Trebouxiophyceae</taxon>
        <taxon>Trebouxiophyceae incertae sedis</taxon>
        <taxon>Coccomyxaceae</taxon>
        <taxon>Coccomyxa</taxon>
        <taxon>Coccomyxa subellipsoidea</taxon>
    </lineage>
</organism>
<feature type="domain" description="START" evidence="2">
    <location>
        <begin position="71"/>
        <end position="262"/>
    </location>
</feature>
<dbReference type="InterPro" id="IPR051213">
    <property type="entry name" value="START_lipid_transfer"/>
</dbReference>
<evidence type="ECO:0000256" key="1">
    <source>
        <dbReference type="SAM" id="MobiDB-lite"/>
    </source>
</evidence>
<comment type="caution">
    <text evidence="3">The sequence shown here is derived from an EMBL/GenBank/DDBJ whole genome shotgun (WGS) entry which is preliminary data.</text>
</comment>
<dbReference type="eggNOG" id="KOG2761">
    <property type="taxonomic scope" value="Eukaryota"/>
</dbReference>
<dbReference type="PANTHER" id="PTHR19308:SF39">
    <property type="entry name" value="PHOSPHATIDYLCHOLINE TRANSFER PROTEIN"/>
    <property type="match status" value="1"/>
</dbReference>
<evidence type="ECO:0000313" key="3">
    <source>
        <dbReference type="EMBL" id="EIE24674.1"/>
    </source>
</evidence>